<organism evidence="1 2">
    <name type="scientific">Raoultella planticola</name>
    <name type="common">Klebsiella planticola</name>
    <dbReference type="NCBI Taxonomy" id="575"/>
    <lineage>
        <taxon>Bacteria</taxon>
        <taxon>Pseudomonadati</taxon>
        <taxon>Pseudomonadota</taxon>
        <taxon>Gammaproteobacteria</taxon>
        <taxon>Enterobacterales</taxon>
        <taxon>Enterobacteriaceae</taxon>
        <taxon>Klebsiella/Raoultella group</taxon>
        <taxon>Raoultella</taxon>
    </lineage>
</organism>
<dbReference type="EMBL" id="QKOX01000004">
    <property type="protein sequence ID" value="RWT24840.1"/>
    <property type="molecule type" value="Genomic_DNA"/>
</dbReference>
<dbReference type="RefSeq" id="WP_064793575.1">
    <property type="nucleotide sequence ID" value="NZ_BIIS01000010.1"/>
</dbReference>
<evidence type="ECO:0000313" key="1">
    <source>
        <dbReference type="EMBL" id="RWT24840.1"/>
    </source>
</evidence>
<evidence type="ECO:0000313" key="2">
    <source>
        <dbReference type="Proteomes" id="UP000288843"/>
    </source>
</evidence>
<reference evidence="1 2" key="1">
    <citation type="submission" date="2018-06" db="EMBL/GenBank/DDBJ databases">
        <title>Carbapenemase-producing Enterobacteriaceae present in wastewater treatment plant effluent and nearby surface waters in the US.</title>
        <authorList>
            <person name="Mathys D.A."/>
            <person name="Mollenkopf D.F."/>
            <person name="Feicht S.M."/>
            <person name="Adams R.J."/>
            <person name="Albers A.L."/>
            <person name="Stuever D.M."/>
            <person name="Daniels J.B."/>
            <person name="Wittum T.E."/>
        </authorList>
    </citation>
    <scope>NUCLEOTIDE SEQUENCE [LARGE SCALE GENOMIC DNA]</scope>
    <source>
        <strain evidence="1 2">GEO_47_Down_B</strain>
    </source>
</reference>
<accession>A0A443VS26</accession>
<protein>
    <submittedName>
        <fullName evidence="1">Uncharacterized protein</fullName>
    </submittedName>
</protein>
<comment type="caution">
    <text evidence="1">The sequence shown here is derived from an EMBL/GenBank/DDBJ whole genome shotgun (WGS) entry which is preliminary data.</text>
</comment>
<name>A0A443VS26_RAOPL</name>
<sequence length="237" mass="27273">MKASDYLKMKLQSDRQLAVYGQQGVISTWKAMKGIGSDIYSGVERVSWYSSCLIPRYHDVCGKLYSEEKRMMYSIRSIYRYRDVIVHIFYLYFQMVIDDTENGNSKGIVRSVDSTATRVVARMPESRAVQLGLAVTLAEALSMSDLVSRAVVERLAARVPGVVWMFQIFGTEQKCALAARSLKTLDPKYFAILYNAELEMLYYFLEPVLSEVIKNVKIKFYQDFDECYNAIKSKYHV</sequence>
<proteinExistence type="predicted"/>
<dbReference type="Proteomes" id="UP000288843">
    <property type="component" value="Unassembled WGS sequence"/>
</dbReference>
<gene>
    <name evidence="1" type="ORF">DN603_05380</name>
</gene>
<dbReference type="AlphaFoldDB" id="A0A443VS26"/>